<dbReference type="Proteomes" id="UP000198870">
    <property type="component" value="Unassembled WGS sequence"/>
</dbReference>
<evidence type="ECO:0000256" key="1">
    <source>
        <dbReference type="ARBA" id="ARBA00008791"/>
    </source>
</evidence>
<gene>
    <name evidence="3" type="ORF">SAMN05216233_11512</name>
</gene>
<dbReference type="STRING" id="419481.SAMN05216233_11512"/>
<keyword evidence="4" id="KW-1185">Reference proteome</keyword>
<dbReference type="PANTHER" id="PTHR46268">
    <property type="entry name" value="STRESS RESPONSE PROTEIN NHAX"/>
    <property type="match status" value="1"/>
</dbReference>
<organism evidence="3 4">
    <name type="scientific">Desulfoluna spongiiphila</name>
    <dbReference type="NCBI Taxonomy" id="419481"/>
    <lineage>
        <taxon>Bacteria</taxon>
        <taxon>Pseudomonadati</taxon>
        <taxon>Thermodesulfobacteriota</taxon>
        <taxon>Desulfobacteria</taxon>
        <taxon>Desulfobacterales</taxon>
        <taxon>Desulfolunaceae</taxon>
        <taxon>Desulfoluna</taxon>
    </lineage>
</organism>
<dbReference type="Pfam" id="PF00582">
    <property type="entry name" value="Usp"/>
    <property type="match status" value="2"/>
</dbReference>
<dbReference type="InterPro" id="IPR006016">
    <property type="entry name" value="UspA"/>
</dbReference>
<feature type="domain" description="UspA" evidence="2">
    <location>
        <begin position="1"/>
        <end position="151"/>
    </location>
</feature>
<evidence type="ECO:0000259" key="2">
    <source>
        <dbReference type="Pfam" id="PF00582"/>
    </source>
</evidence>
<dbReference type="SUPFAM" id="SSF52402">
    <property type="entry name" value="Adenine nucleotide alpha hydrolases-like"/>
    <property type="match status" value="2"/>
</dbReference>
<reference evidence="3 4" key="1">
    <citation type="submission" date="2016-10" db="EMBL/GenBank/DDBJ databases">
        <authorList>
            <person name="de Groot N.N."/>
        </authorList>
    </citation>
    <scope>NUCLEOTIDE SEQUENCE [LARGE SCALE GENOMIC DNA]</scope>
    <source>
        <strain evidence="3 4">AA1</strain>
    </source>
</reference>
<comment type="similarity">
    <text evidence="1">Belongs to the universal stress protein A family.</text>
</comment>
<dbReference type="InterPro" id="IPR006015">
    <property type="entry name" value="Universal_stress_UspA"/>
</dbReference>
<protein>
    <submittedName>
        <fullName evidence="3">Nucleotide-binding universal stress protein, UspA family</fullName>
    </submittedName>
</protein>
<dbReference type="Gene3D" id="3.40.50.620">
    <property type="entry name" value="HUPs"/>
    <property type="match status" value="2"/>
</dbReference>
<feature type="domain" description="UspA" evidence="2">
    <location>
        <begin position="162"/>
        <end position="294"/>
    </location>
</feature>
<accession>A0A1G5HNG7</accession>
<name>A0A1G5HNG7_9BACT</name>
<sequence length="300" mass="32929">MFKNILFTTTASPICDEAARFAYNLAEKYDSGLKVFHVYGLPSHGFTAHVNAFRSEGEEVPDADYETLLAREIQASHKHLADSSMDSEVVVKPGIPATEILRVARAWGSDLIVMGTHTRLDCTGAALAFRNIVGNTMQKVAKSARAPVLIINRFCPLHHWDFKHIVFGTDLSRASDAAFDFAVKIARESGARLHLFHALDIPGTPEDPAAMDIRLKEARQAVKSRFLPRAGTFTDLDIEVCEGVPYVEILKLTRRCNGDLIVMAHHGKASGEDPDMGSTVEQVVIRASCPVVSVNHHDKG</sequence>
<dbReference type="EMBL" id="FMUX01000015">
    <property type="protein sequence ID" value="SCY65241.1"/>
    <property type="molecule type" value="Genomic_DNA"/>
</dbReference>
<dbReference type="CDD" id="cd00293">
    <property type="entry name" value="USP-like"/>
    <property type="match status" value="2"/>
</dbReference>
<dbReference type="RefSeq" id="WP_175469916.1">
    <property type="nucleotide sequence ID" value="NZ_FMUX01000015.1"/>
</dbReference>
<evidence type="ECO:0000313" key="4">
    <source>
        <dbReference type="Proteomes" id="UP000198870"/>
    </source>
</evidence>
<dbReference type="PANTHER" id="PTHR46268:SF6">
    <property type="entry name" value="UNIVERSAL STRESS PROTEIN UP12"/>
    <property type="match status" value="1"/>
</dbReference>
<evidence type="ECO:0000313" key="3">
    <source>
        <dbReference type="EMBL" id="SCY65241.1"/>
    </source>
</evidence>
<dbReference type="PRINTS" id="PR01438">
    <property type="entry name" value="UNVRSLSTRESS"/>
</dbReference>
<dbReference type="AlphaFoldDB" id="A0A1G5HNG7"/>
<proteinExistence type="inferred from homology"/>
<dbReference type="InterPro" id="IPR014729">
    <property type="entry name" value="Rossmann-like_a/b/a_fold"/>
</dbReference>